<proteinExistence type="inferred from homology"/>
<protein>
    <recommendedName>
        <fullName evidence="3">Large ribosomal RNA subunit accumulation protein YceD</fullName>
    </recommendedName>
    <alternativeName>
        <fullName evidence="5">23S rRNA accumulation protein YceD</fullName>
    </alternativeName>
</protein>
<comment type="similarity">
    <text evidence="2">Belongs to the DUF177 domain family.</text>
</comment>
<comment type="function">
    <text evidence="1">Plays a role in synthesis, processing and/or stability of 23S rRNA.</text>
</comment>
<keyword evidence="4" id="KW-0690">Ribosome biogenesis</keyword>
<sequence length="173" mass="19406">MQKVKLPIKIDPVRCTAKRLDYQGIVEAKCMPRLAESSNGIVGDIEATLSFFTDAQGLIVLQGTAEATLILECQRCSGEFEHHCKAEFSYTPRLKNTIEDEIPESYELIELDENGEFDLHELLEDELILSLPIVAMHPEDECPMAGAQMTWGEIDPADERPNPFAVLTSLKRK</sequence>
<dbReference type="RefSeq" id="WP_188026191.1">
    <property type="nucleotide sequence ID" value="NZ_JACHGR010000004.1"/>
</dbReference>
<evidence type="ECO:0000313" key="7">
    <source>
        <dbReference type="Proteomes" id="UP000585721"/>
    </source>
</evidence>
<dbReference type="GO" id="GO:0042254">
    <property type="term" value="P:ribosome biogenesis"/>
    <property type="evidence" value="ECO:0007669"/>
    <property type="project" value="UniProtKB-KW"/>
</dbReference>
<dbReference type="Pfam" id="PF02620">
    <property type="entry name" value="YceD"/>
    <property type="match status" value="1"/>
</dbReference>
<dbReference type="InterPro" id="IPR003772">
    <property type="entry name" value="YceD"/>
</dbReference>
<dbReference type="AlphaFoldDB" id="A0A841GBU2"/>
<dbReference type="Proteomes" id="UP000585721">
    <property type="component" value="Unassembled WGS sequence"/>
</dbReference>
<dbReference type="EMBL" id="JACHGR010000004">
    <property type="protein sequence ID" value="MBB6055409.1"/>
    <property type="molecule type" value="Genomic_DNA"/>
</dbReference>
<dbReference type="PANTHER" id="PTHR38099">
    <property type="entry name" value="LARGE RIBOSOMAL RNA SUBUNIT ACCUMULATION PROTEIN YCED"/>
    <property type="match status" value="1"/>
</dbReference>
<evidence type="ECO:0000256" key="4">
    <source>
        <dbReference type="ARBA" id="ARBA00022517"/>
    </source>
</evidence>
<organism evidence="6 7">
    <name type="scientific">Tolumonas osonensis</name>
    <dbReference type="NCBI Taxonomy" id="675874"/>
    <lineage>
        <taxon>Bacteria</taxon>
        <taxon>Pseudomonadati</taxon>
        <taxon>Pseudomonadota</taxon>
        <taxon>Gammaproteobacteria</taxon>
        <taxon>Aeromonadales</taxon>
        <taxon>Aeromonadaceae</taxon>
        <taxon>Tolumonas</taxon>
    </lineage>
</organism>
<evidence type="ECO:0000256" key="1">
    <source>
        <dbReference type="ARBA" id="ARBA00002868"/>
    </source>
</evidence>
<dbReference type="NCBIfam" id="NF008395">
    <property type="entry name" value="PRK11193.1"/>
    <property type="match status" value="1"/>
</dbReference>
<dbReference type="InterPro" id="IPR039255">
    <property type="entry name" value="YceD_bac"/>
</dbReference>
<dbReference type="PANTHER" id="PTHR38099:SF1">
    <property type="entry name" value="LARGE RIBOSOMAL RNA SUBUNIT ACCUMULATION PROTEIN YCED"/>
    <property type="match status" value="1"/>
</dbReference>
<evidence type="ECO:0000256" key="5">
    <source>
        <dbReference type="ARBA" id="ARBA00031841"/>
    </source>
</evidence>
<evidence type="ECO:0000313" key="6">
    <source>
        <dbReference type="EMBL" id="MBB6055409.1"/>
    </source>
</evidence>
<dbReference type="GO" id="GO:0005829">
    <property type="term" value="C:cytosol"/>
    <property type="evidence" value="ECO:0007669"/>
    <property type="project" value="TreeGrafter"/>
</dbReference>
<evidence type="ECO:0000256" key="2">
    <source>
        <dbReference type="ARBA" id="ARBA00010740"/>
    </source>
</evidence>
<evidence type="ECO:0000256" key="3">
    <source>
        <dbReference type="ARBA" id="ARBA00015716"/>
    </source>
</evidence>
<gene>
    <name evidence="6" type="ORF">HNR75_001315</name>
</gene>
<accession>A0A841GBU2</accession>
<name>A0A841GBU2_9GAMM</name>
<comment type="caution">
    <text evidence="6">The sequence shown here is derived from an EMBL/GenBank/DDBJ whole genome shotgun (WGS) entry which is preliminary data.</text>
</comment>
<keyword evidence="7" id="KW-1185">Reference proteome</keyword>
<reference evidence="6 7" key="1">
    <citation type="submission" date="2020-08" db="EMBL/GenBank/DDBJ databases">
        <title>Genomic Encyclopedia of Type Strains, Phase IV (KMG-IV): sequencing the most valuable type-strain genomes for metagenomic binning, comparative biology and taxonomic classification.</title>
        <authorList>
            <person name="Goeker M."/>
        </authorList>
    </citation>
    <scope>NUCLEOTIDE SEQUENCE [LARGE SCALE GENOMIC DNA]</scope>
    <source>
        <strain evidence="6 7">DSM 22975</strain>
    </source>
</reference>